<evidence type="ECO:0000313" key="2">
    <source>
        <dbReference type="Proteomes" id="UP000220353"/>
    </source>
</evidence>
<dbReference type="Proteomes" id="UP000220353">
    <property type="component" value="Unassembled WGS sequence"/>
</dbReference>
<organism evidence="1 2">
    <name type="scientific">Rhizobium fredii</name>
    <name type="common">Sinorhizobium fredii</name>
    <dbReference type="NCBI Taxonomy" id="380"/>
    <lineage>
        <taxon>Bacteria</taxon>
        <taxon>Pseudomonadati</taxon>
        <taxon>Pseudomonadota</taxon>
        <taxon>Alphaproteobacteria</taxon>
        <taxon>Hyphomicrobiales</taxon>
        <taxon>Rhizobiaceae</taxon>
        <taxon>Sinorhizobium/Ensifer group</taxon>
        <taxon>Sinorhizobium</taxon>
    </lineage>
</organism>
<dbReference type="SUPFAM" id="SSF46785">
    <property type="entry name" value="Winged helix' DNA-binding domain"/>
    <property type="match status" value="1"/>
</dbReference>
<name>A0A2A6LS07_RHIFR</name>
<gene>
    <name evidence="1" type="ORF">CO661_24005</name>
</gene>
<proteinExistence type="predicted"/>
<dbReference type="EMBL" id="NWTC01000022">
    <property type="protein sequence ID" value="PDT45331.1"/>
    <property type="molecule type" value="Genomic_DNA"/>
</dbReference>
<dbReference type="RefSeq" id="WP_097587385.1">
    <property type="nucleotide sequence ID" value="NZ_NWTC01000022.1"/>
</dbReference>
<reference evidence="1 2" key="1">
    <citation type="submission" date="2017-09" db="EMBL/GenBank/DDBJ databases">
        <title>Comparative genomics of rhizobia isolated from Phaseolus vulgaris in China.</title>
        <authorList>
            <person name="Tong W."/>
        </authorList>
    </citation>
    <scope>NUCLEOTIDE SEQUENCE [LARGE SCALE GENOMIC DNA]</scope>
    <source>
        <strain evidence="1 2">PCH1</strain>
    </source>
</reference>
<protein>
    <submittedName>
        <fullName evidence="1">MarR family transcriptional regulator</fullName>
    </submittedName>
</protein>
<dbReference type="InterPro" id="IPR036390">
    <property type="entry name" value="WH_DNA-bd_sf"/>
</dbReference>
<sequence>MNKTVVSINENNKNARRLISIIEEFRKLDPEMQAQTITLFLTVVSRPGISMKELVQSTGLASSSVSRNVAALSDTHRKGEAGHNLLRAYEDPEDRRTKRVEVTPKGQRVYASLIAILAGGTAE</sequence>
<accession>A0A2A6LS07</accession>
<comment type="caution">
    <text evidence="1">The sequence shown here is derived from an EMBL/GenBank/DDBJ whole genome shotgun (WGS) entry which is preliminary data.</text>
</comment>
<evidence type="ECO:0000313" key="1">
    <source>
        <dbReference type="EMBL" id="PDT45331.1"/>
    </source>
</evidence>
<dbReference type="AlphaFoldDB" id="A0A2A6LS07"/>
<dbReference type="Gene3D" id="1.10.10.10">
    <property type="entry name" value="Winged helix-like DNA-binding domain superfamily/Winged helix DNA-binding domain"/>
    <property type="match status" value="1"/>
</dbReference>
<dbReference type="InterPro" id="IPR036388">
    <property type="entry name" value="WH-like_DNA-bd_sf"/>
</dbReference>